<proteinExistence type="predicted"/>
<reference evidence="1 2" key="1">
    <citation type="submission" date="2019-03" db="EMBL/GenBank/DDBJ databases">
        <title>Genomic Encyclopedia of Type Strains, Phase IV (KMG-IV): sequencing the most valuable type-strain genomes for metagenomic binning, comparative biology and taxonomic classification.</title>
        <authorList>
            <person name="Goeker M."/>
        </authorList>
    </citation>
    <scope>NUCLEOTIDE SEQUENCE [LARGE SCALE GENOMIC DNA]</scope>
    <source>
        <strain evidence="1 2">DSM 14836</strain>
    </source>
</reference>
<dbReference type="Proteomes" id="UP000294564">
    <property type="component" value="Unassembled WGS sequence"/>
</dbReference>
<sequence>MPIFVYTRQNKMEYNIHITDDIDKITTSIIEKYWEYNNGEFSNTNLKISKHFDINITLLIQIVKSYSYCEIIFDKCKKCNQVRKYSVKTRVNFEYVINNFNRICNVCNEYKVLLNEKDKLYKVNQYNTEYAIQNKVWKELLPIELEVLKGIIKYKRRDLIYKYVFKNDTYNTTIWNIINHLEYLGLIFIKRTNEGKILSFNVYKKVIISLNDLF</sequence>
<dbReference type="AlphaFoldDB" id="A0A4V6NQL1"/>
<evidence type="ECO:0000313" key="1">
    <source>
        <dbReference type="EMBL" id="TCP26666.1"/>
    </source>
</evidence>
<accession>A0A4V6NQL1</accession>
<keyword evidence="2" id="KW-1185">Reference proteome</keyword>
<gene>
    <name evidence="1" type="ORF">EV195_1024</name>
</gene>
<comment type="caution">
    <text evidence="1">The sequence shown here is derived from an EMBL/GenBank/DDBJ whole genome shotgun (WGS) entry which is preliminary data.</text>
</comment>
<evidence type="ECO:0000313" key="2">
    <source>
        <dbReference type="Proteomes" id="UP000294564"/>
    </source>
</evidence>
<dbReference type="EMBL" id="SLXM01000002">
    <property type="protein sequence ID" value="TCP26666.1"/>
    <property type="molecule type" value="Genomic_DNA"/>
</dbReference>
<protein>
    <submittedName>
        <fullName evidence="1">Uncharacterized protein</fullName>
    </submittedName>
</protein>
<organism evidence="1 2">
    <name type="scientific">Tenacibaculum skagerrakense</name>
    <dbReference type="NCBI Taxonomy" id="186571"/>
    <lineage>
        <taxon>Bacteria</taxon>
        <taxon>Pseudomonadati</taxon>
        <taxon>Bacteroidota</taxon>
        <taxon>Flavobacteriia</taxon>
        <taxon>Flavobacteriales</taxon>
        <taxon>Flavobacteriaceae</taxon>
        <taxon>Tenacibaculum</taxon>
    </lineage>
</organism>
<name>A0A4V6NQL1_9FLAO</name>